<dbReference type="STRING" id="889378.Spiaf_1174"/>
<keyword evidence="4" id="KW-1185">Reference proteome</keyword>
<dbReference type="eggNOG" id="COG1523">
    <property type="taxonomic scope" value="Bacteria"/>
</dbReference>
<dbReference type="KEGG" id="sfc:Spiaf_1174"/>
<dbReference type="CDD" id="cd11341">
    <property type="entry name" value="AmyAc_Pullulanase_LD-like"/>
    <property type="match status" value="1"/>
</dbReference>
<dbReference type="Pfam" id="PF02922">
    <property type="entry name" value="CBM_48"/>
    <property type="match status" value="1"/>
</dbReference>
<dbReference type="InterPro" id="IPR017853">
    <property type="entry name" value="GH"/>
</dbReference>
<dbReference type="GO" id="GO:0004553">
    <property type="term" value="F:hydrolase activity, hydrolyzing O-glycosyl compounds"/>
    <property type="evidence" value="ECO:0007669"/>
    <property type="project" value="InterPro"/>
</dbReference>
<evidence type="ECO:0000259" key="2">
    <source>
        <dbReference type="SMART" id="SM00642"/>
    </source>
</evidence>
<dbReference type="Gene3D" id="2.60.40.10">
    <property type="entry name" value="Immunoglobulins"/>
    <property type="match status" value="1"/>
</dbReference>
<dbReference type="Gene3D" id="3.20.20.80">
    <property type="entry name" value="Glycosidases"/>
    <property type="match status" value="1"/>
</dbReference>
<dbReference type="HOGENOM" id="CLU_004744_4_1_12"/>
<dbReference type="Gene3D" id="2.60.40.1180">
    <property type="entry name" value="Golgi alpha-mannosidase II"/>
    <property type="match status" value="1"/>
</dbReference>
<dbReference type="SUPFAM" id="SSF81296">
    <property type="entry name" value="E set domains"/>
    <property type="match status" value="1"/>
</dbReference>
<dbReference type="SUPFAM" id="SSF51445">
    <property type="entry name" value="(Trans)glycosidases"/>
    <property type="match status" value="1"/>
</dbReference>
<keyword evidence="3" id="KW-0378">Hydrolase</keyword>
<dbReference type="GO" id="GO:0005975">
    <property type="term" value="P:carbohydrate metabolic process"/>
    <property type="evidence" value="ECO:0007669"/>
    <property type="project" value="InterPro"/>
</dbReference>
<evidence type="ECO:0000256" key="1">
    <source>
        <dbReference type="ARBA" id="ARBA00008061"/>
    </source>
</evidence>
<dbReference type="PANTHER" id="PTHR43002">
    <property type="entry name" value="GLYCOGEN DEBRANCHING ENZYME"/>
    <property type="match status" value="1"/>
</dbReference>
<organism evidence="3 4">
    <name type="scientific">Spirochaeta africana (strain ATCC 700263 / DSM 8902 / Z-7692)</name>
    <dbReference type="NCBI Taxonomy" id="889378"/>
    <lineage>
        <taxon>Bacteria</taxon>
        <taxon>Pseudomonadati</taxon>
        <taxon>Spirochaetota</taxon>
        <taxon>Spirochaetia</taxon>
        <taxon>Spirochaetales</taxon>
        <taxon>Spirochaetaceae</taxon>
        <taxon>Spirochaeta</taxon>
    </lineage>
</organism>
<dbReference type="Proteomes" id="UP000007383">
    <property type="component" value="Chromosome"/>
</dbReference>
<sequence length="665" mass="74437">MFSFDESYEPYPVPDNTHPLGCSYRSGAAVFSLWSPDADDVLLHLYHPGESEPTTVHRLQYNPQNGVWSSAEPVADCLGMAYTYVVARHGHKHECLDPYAIAMEPTRLPSDRQLRSSGRGIVVDPVELAGYAAAPMATAVPPEQTVIYEVHVRDFTIAAATDAKPGTFAAFRERIPYLQDLGITHVQLLPVWKSAFIDEMQQAYEHTGRTHGNNYNWGYDPQNYFSVNGWLSTDPTDPTAGIRELASLINDLHQAGIGVIFDVVYNHMGDARFLEDIVPHYFFRRDIAGEFTSNSGCGNDIASCRQMARRLIHDSLCYIAETFGADGFRFDLMGLIDSETILQAKHTVQQKTGRQLLFLGEGWRMYNGPEGTRALDQDFLTETDEVAVFSDELRDLLKAGGLAEEGNGFVTDLPVDTRQLYHNLVGDPQNYFRSMTPGCVVNYIAAHDGLTLHDSIIHNSRLDPGNPQDRESLRRRILMANFLLLTSQGITFLHAGQERGRSKHIPSHQEKCIGQFVHDSYNSDDRVNQFVWELDEWQQQLLTYTRSLIHLRRSEDIFAIGDHSRIYRAAEYVDTGVGTAVAYGLRKDRAELYLIMANAAVDPVTIALPDQLCGIDTHTAQRTVVVDTARVSADGIERPEGLLLQADAVTLEGLSWTMLRVGCMY</sequence>
<name>H9UIB0_SPIAZ</name>
<dbReference type="SMART" id="SM00642">
    <property type="entry name" value="Aamy"/>
    <property type="match status" value="1"/>
</dbReference>
<comment type="similarity">
    <text evidence="1">Belongs to the glycosyl hydrolase 13 family.</text>
</comment>
<dbReference type="AlphaFoldDB" id="H9UIB0"/>
<dbReference type="CDD" id="cd02860">
    <property type="entry name" value="E_set_Pullulanase"/>
    <property type="match status" value="1"/>
</dbReference>
<dbReference type="Pfam" id="PF00128">
    <property type="entry name" value="Alpha-amylase"/>
    <property type="match status" value="1"/>
</dbReference>
<protein>
    <submittedName>
        <fullName evidence="3">Pullulanase-like glycosidase possibly secreted by type II secretory pathway</fullName>
    </submittedName>
</protein>
<dbReference type="InterPro" id="IPR014756">
    <property type="entry name" value="Ig_E-set"/>
</dbReference>
<dbReference type="RefSeq" id="WP_014455242.1">
    <property type="nucleotide sequence ID" value="NC_017098.1"/>
</dbReference>
<dbReference type="InterPro" id="IPR006047">
    <property type="entry name" value="GH13_cat_dom"/>
</dbReference>
<evidence type="ECO:0000313" key="3">
    <source>
        <dbReference type="EMBL" id="AFG37253.1"/>
    </source>
</evidence>
<dbReference type="InterPro" id="IPR013780">
    <property type="entry name" value="Glyco_hydro_b"/>
</dbReference>
<gene>
    <name evidence="3" type="ordered locus">Spiaf_1174</name>
</gene>
<dbReference type="InterPro" id="IPR004193">
    <property type="entry name" value="Glyco_hydro_13_N"/>
</dbReference>
<proteinExistence type="inferred from homology"/>
<dbReference type="InterPro" id="IPR013783">
    <property type="entry name" value="Ig-like_fold"/>
</dbReference>
<accession>H9UIB0</accession>
<feature type="domain" description="Glycosyl hydrolase family 13 catalytic" evidence="2">
    <location>
        <begin position="149"/>
        <end position="552"/>
    </location>
</feature>
<keyword evidence="3" id="KW-0326">Glycosidase</keyword>
<dbReference type="PATRIC" id="fig|889378.3.peg.1174"/>
<reference evidence="4" key="1">
    <citation type="journal article" date="2013" name="Stand. Genomic Sci.">
        <title>Complete genome sequence of the halophilic bacterium Spirochaeta africana type strain (Z-7692(T)) from the alkaline Lake Magadi in the East African Rift.</title>
        <authorList>
            <person name="Liolos K."/>
            <person name="Abt B."/>
            <person name="Scheuner C."/>
            <person name="Teshima H."/>
            <person name="Held B."/>
            <person name="Lapidus A."/>
            <person name="Nolan M."/>
            <person name="Lucas S."/>
            <person name="Deshpande S."/>
            <person name="Cheng J.F."/>
            <person name="Tapia R."/>
            <person name="Goodwin L.A."/>
            <person name="Pitluck S."/>
            <person name="Pagani I."/>
            <person name="Ivanova N."/>
            <person name="Mavromatis K."/>
            <person name="Mikhailova N."/>
            <person name="Huntemann M."/>
            <person name="Pati A."/>
            <person name="Chen A."/>
            <person name="Palaniappan K."/>
            <person name="Land M."/>
            <person name="Rohde M."/>
            <person name="Tindall B.J."/>
            <person name="Detter J.C."/>
            <person name="Goker M."/>
            <person name="Bristow J."/>
            <person name="Eisen J.A."/>
            <person name="Markowitz V."/>
            <person name="Hugenholtz P."/>
            <person name="Woyke T."/>
            <person name="Klenk H.P."/>
            <person name="Kyrpides N.C."/>
        </authorList>
    </citation>
    <scope>NUCLEOTIDE SEQUENCE</scope>
    <source>
        <strain evidence="4">ATCC 700263 / DSM 8902 / Z-7692</strain>
    </source>
</reference>
<evidence type="ECO:0000313" key="4">
    <source>
        <dbReference type="Proteomes" id="UP000007383"/>
    </source>
</evidence>
<dbReference type="EMBL" id="CP003282">
    <property type="protein sequence ID" value="AFG37253.1"/>
    <property type="molecule type" value="Genomic_DNA"/>
</dbReference>